<dbReference type="EMBL" id="CP002160">
    <property type="protein sequence ID" value="ADL50711.1"/>
    <property type="molecule type" value="Genomic_DNA"/>
</dbReference>
<gene>
    <name evidence="1" type="ordered locus">Clocel_0943</name>
</gene>
<evidence type="ECO:0000313" key="2">
    <source>
        <dbReference type="Proteomes" id="UP000002730"/>
    </source>
</evidence>
<dbReference type="STRING" id="573061.Clocel_0943"/>
<sequence>MTNIKTPSSINVIFNPKFQNNTLSSTEIYITTPDNTSNIKFSLDINNKIKNLSECLPQVSGEIYLDNHMSKIIIDTNLSFGQGFEDCWIEIVPYEPLMFAIKLSSSNALAINNTSPIFGCEYPFSVSSVSSGDTKELSASSRVTKELSINEDGATFKVTNLDTNPTFSVTHIKASSSQFYFNGTTSFNKKSSYIDGKFISVYKDAQGNESKKTAFTLYVESIIK</sequence>
<reference evidence="1 2" key="1">
    <citation type="submission" date="2010-08" db="EMBL/GenBank/DDBJ databases">
        <title>Complete sequence of Clostridium cellulovorans 743B.</title>
        <authorList>
            <consortium name="US DOE Joint Genome Institute"/>
            <person name="Lucas S."/>
            <person name="Copeland A."/>
            <person name="Lapidus A."/>
            <person name="Cheng J.-F."/>
            <person name="Bruce D."/>
            <person name="Goodwin L."/>
            <person name="Pitluck S."/>
            <person name="Chertkov O."/>
            <person name="Detter J.C."/>
            <person name="Han C."/>
            <person name="Tapia R."/>
            <person name="Land M."/>
            <person name="Hauser L."/>
            <person name="Chang Y.-J."/>
            <person name="Jeffries C."/>
            <person name="Kyrpides N."/>
            <person name="Ivanova N."/>
            <person name="Mikhailova N."/>
            <person name="Hemme C.L."/>
            <person name="Woyke T."/>
        </authorList>
    </citation>
    <scope>NUCLEOTIDE SEQUENCE [LARGE SCALE GENOMIC DNA]</scope>
    <source>
        <strain evidence="2">ATCC 35296 / DSM 3052 / OCM 3 / 743B</strain>
    </source>
</reference>
<accession>D9ST95</accession>
<dbReference type="HOGENOM" id="CLU_1233261_0_0_9"/>
<dbReference type="KEGG" id="ccb:Clocel_0943"/>
<dbReference type="RefSeq" id="WP_013291629.1">
    <property type="nucleotide sequence ID" value="NC_014393.1"/>
</dbReference>
<dbReference type="Proteomes" id="UP000002730">
    <property type="component" value="Chromosome"/>
</dbReference>
<proteinExistence type="predicted"/>
<evidence type="ECO:0000313" key="1">
    <source>
        <dbReference type="EMBL" id="ADL50711.1"/>
    </source>
</evidence>
<protein>
    <submittedName>
        <fullName evidence="1">Uncharacterized protein</fullName>
    </submittedName>
</protein>
<name>D9ST95_CLOC7</name>
<keyword evidence="2" id="KW-1185">Reference proteome</keyword>
<organism evidence="1 2">
    <name type="scientific">Clostridium cellulovorans (strain ATCC 35296 / DSM 3052 / OCM 3 / 743B)</name>
    <dbReference type="NCBI Taxonomy" id="573061"/>
    <lineage>
        <taxon>Bacteria</taxon>
        <taxon>Bacillati</taxon>
        <taxon>Bacillota</taxon>
        <taxon>Clostridia</taxon>
        <taxon>Eubacteriales</taxon>
        <taxon>Clostridiaceae</taxon>
        <taxon>Clostridium</taxon>
    </lineage>
</organism>
<dbReference type="AlphaFoldDB" id="D9ST95"/>